<dbReference type="PANTHER" id="PTHR12225">
    <property type="entry name" value="ADHESION REGULATING MOLECULE 1 110 KDA CELL MEMBRANE GLYCOPROTEIN"/>
    <property type="match status" value="1"/>
</dbReference>
<evidence type="ECO:0000256" key="2">
    <source>
        <dbReference type="ARBA" id="ARBA00004496"/>
    </source>
</evidence>
<keyword evidence="9" id="KW-1185">Reference proteome</keyword>
<dbReference type="AlphaFoldDB" id="A0A7J6U179"/>
<reference evidence="8 9" key="1">
    <citation type="submission" date="2020-04" db="EMBL/GenBank/DDBJ databases">
        <title>Perkinsus olseni comparative genomics.</title>
        <authorList>
            <person name="Bogema D.R."/>
        </authorList>
    </citation>
    <scope>NUCLEOTIDE SEQUENCE [LARGE SCALE GENOMIC DNA]</scope>
    <source>
        <strain evidence="8 9">ATCC PRA-207</strain>
    </source>
</reference>
<dbReference type="InterPro" id="IPR044868">
    <property type="entry name" value="Rpn13/ADRM1_Pru"/>
</dbReference>
<dbReference type="EMBL" id="JABANO010006844">
    <property type="protein sequence ID" value="KAF4751105.1"/>
    <property type="molecule type" value="Genomic_DNA"/>
</dbReference>
<evidence type="ECO:0000313" key="8">
    <source>
        <dbReference type="EMBL" id="KAF4751105.1"/>
    </source>
</evidence>
<evidence type="ECO:0000313" key="9">
    <source>
        <dbReference type="Proteomes" id="UP000553632"/>
    </source>
</evidence>
<keyword evidence="4" id="KW-0647">Proteasome</keyword>
<keyword evidence="5" id="KW-0539">Nucleus</keyword>
<evidence type="ECO:0000259" key="7">
    <source>
        <dbReference type="PROSITE" id="PS51917"/>
    </source>
</evidence>
<gene>
    <name evidence="8" type="primary">ADRM1</name>
    <name evidence="8" type="ORF">FOZ63_000863</name>
</gene>
<feature type="compositionally biased region" description="Low complexity" evidence="6">
    <location>
        <begin position="147"/>
        <end position="157"/>
    </location>
</feature>
<dbReference type="PROSITE" id="PS51917">
    <property type="entry name" value="PRU"/>
    <property type="match status" value="1"/>
</dbReference>
<dbReference type="Gene3D" id="2.30.29.70">
    <property type="entry name" value="Proteasomal ubiquitin receptor Rpn13/ADRM1"/>
    <property type="match status" value="1"/>
</dbReference>
<sequence>MAAPRVAYKVTREVVHLLAGKMNREGRTVTADDRRGMLRLVECDDGCMRVEFVLRSDGNDVDSTAPEESFVADKGDKLEPVPQCTTGRVYVLRVKDQRHMYWMQAEDDTDEARLVVKFNKALDRAQSEPDQDTVMEDAAPPPPTSAPFPSRSTSRPAQQAASGVIDRVVAEPEGFRPTEEQFAQAAAFWILAHQLEEAGVRARPRIHPTPLRNVLPREVLMKLAGDPEGNVVAERDKGRPGS</sequence>
<evidence type="ECO:0000256" key="1">
    <source>
        <dbReference type="ARBA" id="ARBA00004123"/>
    </source>
</evidence>
<name>A0A7J6U179_PEROL</name>
<dbReference type="InterPro" id="IPR006773">
    <property type="entry name" value="Rpn13/ADRM1"/>
</dbReference>
<feature type="domain" description="Pru" evidence="7">
    <location>
        <begin position="9"/>
        <end position="125"/>
    </location>
</feature>
<feature type="region of interest" description="Disordered" evidence="6">
    <location>
        <begin position="123"/>
        <end position="163"/>
    </location>
</feature>
<dbReference type="GO" id="GO:0005737">
    <property type="term" value="C:cytoplasm"/>
    <property type="evidence" value="ECO:0007669"/>
    <property type="project" value="UniProtKB-SubCell"/>
</dbReference>
<evidence type="ECO:0000256" key="3">
    <source>
        <dbReference type="ARBA" id="ARBA00022490"/>
    </source>
</evidence>
<comment type="caution">
    <text evidence="8">The sequence shown here is derived from an EMBL/GenBank/DDBJ whole genome shotgun (WGS) entry which is preliminary data.</text>
</comment>
<organism evidence="8 9">
    <name type="scientific">Perkinsus olseni</name>
    <name type="common">Perkinsus atlanticus</name>
    <dbReference type="NCBI Taxonomy" id="32597"/>
    <lineage>
        <taxon>Eukaryota</taxon>
        <taxon>Sar</taxon>
        <taxon>Alveolata</taxon>
        <taxon>Perkinsozoa</taxon>
        <taxon>Perkinsea</taxon>
        <taxon>Perkinsida</taxon>
        <taxon>Perkinsidae</taxon>
        <taxon>Perkinsus</taxon>
    </lineage>
</organism>
<keyword evidence="3" id="KW-0963">Cytoplasm</keyword>
<dbReference type="GO" id="GO:0061133">
    <property type="term" value="F:endopeptidase activator activity"/>
    <property type="evidence" value="ECO:0007669"/>
    <property type="project" value="TreeGrafter"/>
</dbReference>
<evidence type="ECO:0000256" key="4">
    <source>
        <dbReference type="ARBA" id="ARBA00022942"/>
    </source>
</evidence>
<dbReference type="InterPro" id="IPR038633">
    <property type="entry name" value="Rpn13/ADRM1_Pru_sf"/>
</dbReference>
<evidence type="ECO:0000256" key="5">
    <source>
        <dbReference type="ARBA" id="ARBA00023242"/>
    </source>
</evidence>
<comment type="subcellular location">
    <subcellularLocation>
        <location evidence="2">Cytoplasm</location>
    </subcellularLocation>
    <subcellularLocation>
        <location evidence="1">Nucleus</location>
    </subcellularLocation>
</comment>
<evidence type="ECO:0000256" key="6">
    <source>
        <dbReference type="SAM" id="MobiDB-lite"/>
    </source>
</evidence>
<accession>A0A7J6U179</accession>
<dbReference type="PANTHER" id="PTHR12225:SF0">
    <property type="entry name" value="PROTEASOMAL UBIQUITIN RECEPTOR ADRM1"/>
    <property type="match status" value="1"/>
</dbReference>
<dbReference type="Proteomes" id="UP000553632">
    <property type="component" value="Unassembled WGS sequence"/>
</dbReference>
<dbReference type="GO" id="GO:0008541">
    <property type="term" value="C:proteasome regulatory particle, lid subcomplex"/>
    <property type="evidence" value="ECO:0007669"/>
    <property type="project" value="TreeGrafter"/>
</dbReference>
<protein>
    <submittedName>
        <fullName evidence="8">Adhesion regulating molecule 1</fullName>
    </submittedName>
</protein>
<dbReference type="GO" id="GO:0005634">
    <property type="term" value="C:nucleus"/>
    <property type="evidence" value="ECO:0007669"/>
    <property type="project" value="UniProtKB-SubCell"/>
</dbReference>
<dbReference type="Pfam" id="PF04683">
    <property type="entry name" value="Rpn13_ADRM1_Pru"/>
    <property type="match status" value="1"/>
</dbReference>
<dbReference type="GO" id="GO:0070628">
    <property type="term" value="F:proteasome binding"/>
    <property type="evidence" value="ECO:0007669"/>
    <property type="project" value="TreeGrafter"/>
</dbReference>
<proteinExistence type="predicted"/>